<comment type="catalytic activity">
    <reaction evidence="4 5">
        <text>(S)-ureidoglycolate = urea + glyoxylate</text>
        <dbReference type="Rhea" id="RHEA:11304"/>
        <dbReference type="ChEBI" id="CHEBI:16199"/>
        <dbReference type="ChEBI" id="CHEBI:36655"/>
        <dbReference type="ChEBI" id="CHEBI:57296"/>
        <dbReference type="EC" id="4.3.2.3"/>
    </reaction>
</comment>
<dbReference type="HAMAP" id="MF_00616">
    <property type="entry name" value="Ureidogly_lyase"/>
    <property type="match status" value="1"/>
</dbReference>
<comment type="cofactor">
    <cofactor evidence="5">
        <name>Ni(2+)</name>
        <dbReference type="ChEBI" id="CHEBI:49786"/>
    </cofactor>
</comment>
<dbReference type="SUPFAM" id="SSF51182">
    <property type="entry name" value="RmlC-like cupins"/>
    <property type="match status" value="1"/>
</dbReference>
<dbReference type="NCBIfam" id="NF009932">
    <property type="entry name" value="PRK13395.1"/>
    <property type="match status" value="1"/>
</dbReference>
<comment type="function">
    <text evidence="5">Catalyzes the catabolism of the allantoin degradation intermediate (S)-ureidoglycolate, generating urea and glyoxylate. Involved in the utilization of allantoin as nitrogen source.</text>
</comment>
<dbReference type="PIRSF" id="PIRSF017306">
    <property type="entry name" value="Ureidogly_hydro"/>
    <property type="match status" value="1"/>
</dbReference>
<dbReference type="Gene3D" id="2.60.120.480">
    <property type="entry name" value="Ureidoglycolate hydrolase"/>
    <property type="match status" value="1"/>
</dbReference>
<dbReference type="InterPro" id="IPR007247">
    <property type="entry name" value="Ureidogly_lyase"/>
</dbReference>
<comment type="pathway">
    <text evidence="5">Nitrogen metabolism; (S)-allantoin degradation.</text>
</comment>
<accession>A0A9X2X5X8</accession>
<dbReference type="AlphaFoldDB" id="A0A9X2X5X8"/>
<dbReference type="GO" id="GO:0000256">
    <property type="term" value="P:allantoin catabolic process"/>
    <property type="evidence" value="ECO:0007669"/>
    <property type="project" value="UniProtKB-UniRule"/>
</dbReference>
<dbReference type="Pfam" id="PF04115">
    <property type="entry name" value="Ureidogly_lyase"/>
    <property type="match status" value="1"/>
</dbReference>
<dbReference type="PANTHER" id="PTHR21221:SF1">
    <property type="entry name" value="UREIDOGLYCOLATE LYASE"/>
    <property type="match status" value="1"/>
</dbReference>
<dbReference type="RefSeq" id="WP_261514649.1">
    <property type="nucleotide sequence ID" value="NZ_JAODNV010000006.1"/>
</dbReference>
<evidence type="ECO:0000256" key="2">
    <source>
        <dbReference type="ARBA" id="ARBA00022631"/>
    </source>
</evidence>
<evidence type="ECO:0000313" key="7">
    <source>
        <dbReference type="Proteomes" id="UP001149009"/>
    </source>
</evidence>
<dbReference type="GO" id="GO:0004848">
    <property type="term" value="F:ureidoglycolate hydrolase activity"/>
    <property type="evidence" value="ECO:0007669"/>
    <property type="project" value="InterPro"/>
</dbReference>
<comment type="similarity">
    <text evidence="5">Belongs to the ureidoglycolate lyase family.</text>
</comment>
<keyword evidence="2 5" id="KW-0659">Purine metabolism</keyword>
<sequence length="163" mass="18089">MKINAAPLTREAFAPFGDVIDTEGAQSFLINNGMTRRFHDLAKVEAKGEGARVLISIFRGQPYEFPLALRMVERHPLGSQAFVPLSPQPFLVIVCPDEAGRPGTPLAFLTRPGQGVNYAPGTWHGVLTPIRREQEFLVVDRGGEGNNLEEFFFSDPYQIHLPE</sequence>
<evidence type="ECO:0000256" key="3">
    <source>
        <dbReference type="ARBA" id="ARBA00023239"/>
    </source>
</evidence>
<name>A0A9X2X5X8_9HYPH</name>
<keyword evidence="3 5" id="KW-0456">Lyase</keyword>
<evidence type="ECO:0000256" key="5">
    <source>
        <dbReference type="HAMAP-Rule" id="MF_00616"/>
    </source>
</evidence>
<gene>
    <name evidence="5" type="primary">allA</name>
    <name evidence="6" type="ORF">NYR54_05775</name>
</gene>
<dbReference type="InterPro" id="IPR024060">
    <property type="entry name" value="Ureidoglycolate_lyase_dom_sf"/>
</dbReference>
<dbReference type="EMBL" id="JAODNV010000006">
    <property type="protein sequence ID" value="MCT8989802.1"/>
    <property type="molecule type" value="Genomic_DNA"/>
</dbReference>
<comment type="subunit">
    <text evidence="1 5">Homodimer.</text>
</comment>
<dbReference type="InterPro" id="IPR011051">
    <property type="entry name" value="RmlC_Cupin_sf"/>
</dbReference>
<dbReference type="EC" id="4.3.2.3" evidence="5"/>
<protein>
    <recommendedName>
        <fullName evidence="5">Ureidoglycolate lyase</fullName>
        <ecNumber evidence="5">4.3.2.3</ecNumber>
    </recommendedName>
    <alternativeName>
        <fullName evidence="5">Ureidoglycolatase</fullName>
    </alternativeName>
</protein>
<reference evidence="6" key="1">
    <citation type="submission" date="2022-08" db="EMBL/GenBank/DDBJ databases">
        <title>Chelativorans sichuanense sp. nov., a paraffin oil-degrading bacterium isolated from a mixture of oil-based drill cuttings and paddy soil.</title>
        <authorList>
            <person name="Yu J."/>
            <person name="Liu H."/>
            <person name="Chen Q."/>
        </authorList>
    </citation>
    <scope>NUCLEOTIDE SEQUENCE</scope>
    <source>
        <strain evidence="6">SCAU 2101</strain>
    </source>
</reference>
<organism evidence="6 7">
    <name type="scientific">Chelativorans petroleitrophicus</name>
    <dbReference type="NCBI Taxonomy" id="2975484"/>
    <lineage>
        <taxon>Bacteria</taxon>
        <taxon>Pseudomonadati</taxon>
        <taxon>Pseudomonadota</taxon>
        <taxon>Alphaproteobacteria</taxon>
        <taxon>Hyphomicrobiales</taxon>
        <taxon>Phyllobacteriaceae</taxon>
        <taxon>Chelativorans</taxon>
    </lineage>
</organism>
<keyword evidence="7" id="KW-1185">Reference proteome</keyword>
<dbReference type="InterPro" id="IPR023525">
    <property type="entry name" value="Ureidogly_lyase_bac"/>
</dbReference>
<evidence type="ECO:0000256" key="1">
    <source>
        <dbReference type="ARBA" id="ARBA00011738"/>
    </source>
</evidence>
<comment type="caution">
    <text evidence="6">The sequence shown here is derived from an EMBL/GenBank/DDBJ whole genome shotgun (WGS) entry which is preliminary data.</text>
</comment>
<dbReference type="Proteomes" id="UP001149009">
    <property type="component" value="Unassembled WGS sequence"/>
</dbReference>
<dbReference type="GO" id="GO:0050385">
    <property type="term" value="F:ureidoglycolate lyase activity"/>
    <property type="evidence" value="ECO:0007669"/>
    <property type="project" value="UniProtKB-UniRule"/>
</dbReference>
<proteinExistence type="inferred from homology"/>
<dbReference type="CDD" id="cd20298">
    <property type="entry name" value="cupin_UAH"/>
    <property type="match status" value="1"/>
</dbReference>
<dbReference type="PANTHER" id="PTHR21221">
    <property type="entry name" value="UREIDOGLYCOLATE HYDROLASE"/>
    <property type="match status" value="1"/>
</dbReference>
<dbReference type="GO" id="GO:0006145">
    <property type="term" value="P:purine nucleobase catabolic process"/>
    <property type="evidence" value="ECO:0007669"/>
    <property type="project" value="UniProtKB-UniRule"/>
</dbReference>
<evidence type="ECO:0000256" key="4">
    <source>
        <dbReference type="ARBA" id="ARBA00047684"/>
    </source>
</evidence>
<dbReference type="InterPro" id="IPR047233">
    <property type="entry name" value="UAH_cupin"/>
</dbReference>
<evidence type="ECO:0000313" key="6">
    <source>
        <dbReference type="EMBL" id="MCT8989802.1"/>
    </source>
</evidence>